<dbReference type="OrthoDB" id="193380at2759"/>
<evidence type="ECO:0000256" key="9">
    <source>
        <dbReference type="ARBA" id="ARBA00048668"/>
    </source>
</evidence>
<reference evidence="15 16" key="1">
    <citation type="journal article" date="2014" name="Mol. Plant">
        <title>Chromosome Scale Genome Assembly and Transcriptome Profiling of Nannochloropsis gaditana in Nitrogen Depletion.</title>
        <authorList>
            <person name="Corteggiani Carpinelli E."/>
            <person name="Telatin A."/>
            <person name="Vitulo N."/>
            <person name="Forcato C."/>
            <person name="D'Angelo M."/>
            <person name="Schiavon R."/>
            <person name="Vezzi A."/>
            <person name="Giacometti G.M."/>
            <person name="Morosinotto T."/>
            <person name="Valle G."/>
        </authorList>
    </citation>
    <scope>NUCLEOTIDE SEQUENCE [LARGE SCALE GENOMIC DNA]</scope>
    <source>
        <strain evidence="15 16">B-31</strain>
    </source>
</reference>
<comment type="function">
    <text evidence="8">Catalyzes the first step in the biosynthesis of NAD from nicotinic acid, the ATP-dependent synthesis of beta-nicotinate D-ribonucleotide from nicotinate and 5-phospho-D-ribose 1-phosphate. Helps prevent cellular oxidative stress via its role in NAD biosynthesis.</text>
</comment>
<protein>
    <recommendedName>
        <fullName evidence="3 10">Nicotinate phosphoribosyltransferase</fullName>
        <ecNumber evidence="3 10">6.3.4.21</ecNumber>
    </recommendedName>
</protein>
<dbReference type="Gene3D" id="3.20.20.70">
    <property type="entry name" value="Aldolase class I"/>
    <property type="match status" value="1"/>
</dbReference>
<evidence type="ECO:0000313" key="15">
    <source>
        <dbReference type="EMBL" id="EWM30323.1"/>
    </source>
</evidence>
<evidence type="ECO:0000256" key="7">
    <source>
        <dbReference type="ARBA" id="ARBA00022679"/>
    </source>
</evidence>
<dbReference type="GO" id="GO:0004516">
    <property type="term" value="F:nicotinate phosphoribosyltransferase activity"/>
    <property type="evidence" value="ECO:0007669"/>
    <property type="project" value="UniProtKB-UniRule"/>
</dbReference>
<evidence type="ECO:0000256" key="8">
    <source>
        <dbReference type="ARBA" id="ARBA00023426"/>
    </source>
</evidence>
<sequence length="553" mass="61426">MTMADTGNDHDTAVGAKSSPKPWSNTPSPMSSYVRPMLTDMYQITMVFAYWKQKRHEDRAVFEVFFRKTPFKGEFAIMAGLDEVLKYLANFRFSSEELDYLRGQIPHAEEEFFTWLGTVDCSCVKVYALQDGTTCFGKEPLVRVEGSLAVAQLLETTLLNLLNYPSLIATNAARHRLAVGPDKVLFEFGLRRAQGPDGAMSASKYSYLGGFDGTSNVLAGHLLGIAISGTHAHAYVQSYVGLDSLQTPFLRGQNLVEKALAYRSALGYSESNVGELAAFIAYAQSWPDNFLCLVDTYDTLNSGVPNFMSVALALYDLGYSPLGIRLDSGDLAYLSKRIRKWFTEVASAYSRPALQMLRIVASNDINEDVLYALSKQGHSIDAFGVGTHLVTCQAQPALGCVYKLVEIDGQPRIKLSNEVEKVTLPSRKHLYRFFNENGVALVDFMTRDGEPAPKEGQRLLCRHPFDSKKRAYVTPTTIVPLLSLVWDGQKGGIQPGASRTLEESRTHVMGQLKEIREDVLRHINPTPYKVSVSEELHALLHQLWELNAPVGQL</sequence>
<dbReference type="InterPro" id="IPR007229">
    <property type="entry name" value="Nic_PRibTrfase-Fam"/>
</dbReference>
<dbReference type="GO" id="GO:0034355">
    <property type="term" value="P:NAD+ biosynthetic process via the salvage pathway"/>
    <property type="evidence" value="ECO:0007669"/>
    <property type="project" value="TreeGrafter"/>
</dbReference>
<dbReference type="AlphaFoldDB" id="W7U3G2"/>
<dbReference type="EMBL" id="AZIL01000038">
    <property type="protein sequence ID" value="EWM30323.1"/>
    <property type="molecule type" value="Genomic_DNA"/>
</dbReference>
<dbReference type="SUPFAM" id="SSF54675">
    <property type="entry name" value="Nicotinate/Quinolinate PRTase N-terminal domain-like"/>
    <property type="match status" value="1"/>
</dbReference>
<proteinExistence type="inferred from homology"/>
<evidence type="ECO:0000256" key="1">
    <source>
        <dbReference type="ARBA" id="ARBA00004952"/>
    </source>
</evidence>
<dbReference type="PANTHER" id="PTHR11098">
    <property type="entry name" value="NICOTINATE PHOSPHORIBOSYLTRANSFERASE"/>
    <property type="match status" value="1"/>
</dbReference>
<keyword evidence="16" id="KW-1185">Reference proteome</keyword>
<evidence type="ECO:0000256" key="4">
    <source>
        <dbReference type="ARBA" id="ARBA00022553"/>
    </source>
</evidence>
<dbReference type="EC" id="6.3.4.21" evidence="3 10"/>
<dbReference type="InterPro" id="IPR041525">
    <property type="entry name" value="N/Namide_PRibTrfase"/>
</dbReference>
<evidence type="ECO:0000259" key="12">
    <source>
        <dbReference type="Pfam" id="PF04095"/>
    </source>
</evidence>
<dbReference type="PANTHER" id="PTHR11098:SF1">
    <property type="entry name" value="NICOTINATE PHOSPHORIBOSYLTRANSFERASE"/>
    <property type="match status" value="1"/>
</dbReference>
<comment type="catalytic activity">
    <reaction evidence="9 10">
        <text>5-phospho-alpha-D-ribose 1-diphosphate + nicotinate + ATP + H2O = nicotinate beta-D-ribonucleotide + ADP + phosphate + diphosphate</text>
        <dbReference type="Rhea" id="RHEA:36163"/>
        <dbReference type="ChEBI" id="CHEBI:15377"/>
        <dbReference type="ChEBI" id="CHEBI:30616"/>
        <dbReference type="ChEBI" id="CHEBI:32544"/>
        <dbReference type="ChEBI" id="CHEBI:33019"/>
        <dbReference type="ChEBI" id="CHEBI:43474"/>
        <dbReference type="ChEBI" id="CHEBI:57502"/>
        <dbReference type="ChEBI" id="CHEBI:58017"/>
        <dbReference type="ChEBI" id="CHEBI:456216"/>
        <dbReference type="EC" id="6.3.4.21"/>
    </reaction>
</comment>
<keyword evidence="15" id="KW-0328">Glycosyltransferase</keyword>
<keyword evidence="6 10" id="KW-0662">Pyridine nucleotide biosynthesis</keyword>
<dbReference type="PIRSF" id="PIRSF000484">
    <property type="entry name" value="NAPRT"/>
    <property type="match status" value="1"/>
</dbReference>
<accession>W7U3G2</accession>
<feature type="domain" description="Nicotinate phosphoribosyltransferase C-terminal" evidence="14">
    <location>
        <begin position="427"/>
        <end position="539"/>
    </location>
</feature>
<feature type="domain" description="Nicotinate/nicotinamide phosphoribosyltransferase" evidence="12">
    <location>
        <begin position="186"/>
        <end position="423"/>
    </location>
</feature>
<dbReference type="GO" id="GO:0016757">
    <property type="term" value="F:glycosyltransferase activity"/>
    <property type="evidence" value="ECO:0007669"/>
    <property type="project" value="UniProtKB-KW"/>
</dbReference>
<dbReference type="NCBIfam" id="NF006695">
    <property type="entry name" value="PRK09243.1-2"/>
    <property type="match status" value="1"/>
</dbReference>
<dbReference type="Pfam" id="PF04095">
    <property type="entry name" value="NAPRTase"/>
    <property type="match status" value="1"/>
</dbReference>
<dbReference type="Pfam" id="PF17956">
    <property type="entry name" value="NAPRTase_C"/>
    <property type="match status" value="1"/>
</dbReference>
<feature type="domain" description="Nicotinate phosphoribosyltransferase N-terminal" evidence="13">
    <location>
        <begin position="37"/>
        <end position="163"/>
    </location>
</feature>
<dbReference type="GO" id="GO:0005829">
    <property type="term" value="C:cytosol"/>
    <property type="evidence" value="ECO:0007669"/>
    <property type="project" value="TreeGrafter"/>
</dbReference>
<comment type="pathway">
    <text evidence="1 10">Cofactor biosynthesis; NAD(+) biosynthesis; nicotinate D-ribonucleotide from nicotinate: step 1/1.</text>
</comment>
<dbReference type="InterPro" id="IPR036068">
    <property type="entry name" value="Nicotinate_pribotase-like_C"/>
</dbReference>
<keyword evidence="5 10" id="KW-0436">Ligase</keyword>
<dbReference type="UniPathway" id="UPA00253">
    <property type="reaction ID" value="UER00457"/>
</dbReference>
<name>W7U3G2_9STRA</name>
<evidence type="ECO:0000256" key="10">
    <source>
        <dbReference type="RuleBase" id="RU365100"/>
    </source>
</evidence>
<comment type="caution">
    <text evidence="15">The sequence shown here is derived from an EMBL/GenBank/DDBJ whole genome shotgun (WGS) entry which is preliminary data.</text>
</comment>
<dbReference type="Proteomes" id="UP000019335">
    <property type="component" value="Chromosome 1"/>
</dbReference>
<dbReference type="CDD" id="cd01570">
    <property type="entry name" value="NAPRTase_A"/>
    <property type="match status" value="1"/>
</dbReference>
<comment type="PTM">
    <text evidence="10">Transiently phosphorylated on a His residue during the reaction cycle. Phosphorylation strongly increases the affinity for substrates and increases the rate of nicotinate D-ribonucleotide production. Dephosphorylation regenerates the low-affinity form of the enzyme, leading to product release.</text>
</comment>
<dbReference type="Gene3D" id="3.20.140.10">
    <property type="entry name" value="nicotinate phosphoribosyltransferase"/>
    <property type="match status" value="1"/>
</dbReference>
<dbReference type="InterPro" id="IPR006405">
    <property type="entry name" value="Nic_PRibTrfase_pncB"/>
</dbReference>
<evidence type="ECO:0000256" key="11">
    <source>
        <dbReference type="SAM" id="MobiDB-lite"/>
    </source>
</evidence>
<evidence type="ECO:0000313" key="16">
    <source>
        <dbReference type="Proteomes" id="UP000019335"/>
    </source>
</evidence>
<dbReference type="SUPFAM" id="SSF51690">
    <property type="entry name" value="Nicotinate/Quinolinate PRTase C-terminal domain-like"/>
    <property type="match status" value="1"/>
</dbReference>
<evidence type="ECO:0000259" key="13">
    <source>
        <dbReference type="Pfam" id="PF17767"/>
    </source>
</evidence>
<dbReference type="NCBIfam" id="TIGR01513">
    <property type="entry name" value="NAPRTase_put"/>
    <property type="match status" value="1"/>
</dbReference>
<evidence type="ECO:0000256" key="3">
    <source>
        <dbReference type="ARBA" id="ARBA00013236"/>
    </source>
</evidence>
<dbReference type="InterPro" id="IPR013785">
    <property type="entry name" value="Aldolase_TIM"/>
</dbReference>
<dbReference type="InterPro" id="IPR041619">
    <property type="entry name" value="NAPRTase_C"/>
</dbReference>
<dbReference type="InterPro" id="IPR040727">
    <property type="entry name" value="NAPRTase_N"/>
</dbReference>
<organism evidence="15 16">
    <name type="scientific">Nannochloropsis gaditana</name>
    <dbReference type="NCBI Taxonomy" id="72520"/>
    <lineage>
        <taxon>Eukaryota</taxon>
        <taxon>Sar</taxon>
        <taxon>Stramenopiles</taxon>
        <taxon>Ochrophyta</taxon>
        <taxon>Eustigmatophyceae</taxon>
        <taxon>Eustigmatales</taxon>
        <taxon>Monodopsidaceae</taxon>
        <taxon>Nannochloropsis</taxon>
    </lineage>
</organism>
<keyword evidence="7 10" id="KW-0808">Transferase</keyword>
<evidence type="ECO:0000259" key="14">
    <source>
        <dbReference type="Pfam" id="PF17956"/>
    </source>
</evidence>
<gene>
    <name evidence="15" type="ORF">Naga_100003g176</name>
</gene>
<dbReference type="Pfam" id="PF17767">
    <property type="entry name" value="NAPRTase_N"/>
    <property type="match status" value="1"/>
</dbReference>
<evidence type="ECO:0000256" key="2">
    <source>
        <dbReference type="ARBA" id="ARBA00010897"/>
    </source>
</evidence>
<feature type="region of interest" description="Disordered" evidence="11">
    <location>
        <begin position="1"/>
        <end position="29"/>
    </location>
</feature>
<evidence type="ECO:0000256" key="5">
    <source>
        <dbReference type="ARBA" id="ARBA00022598"/>
    </source>
</evidence>
<keyword evidence="4" id="KW-0597">Phosphoprotein</keyword>
<evidence type="ECO:0000256" key="6">
    <source>
        <dbReference type="ARBA" id="ARBA00022642"/>
    </source>
</evidence>
<comment type="similarity">
    <text evidence="2 10">Belongs to the NAPRTase family.</text>
</comment>